<evidence type="ECO:0000256" key="6">
    <source>
        <dbReference type="ARBA" id="ARBA00023237"/>
    </source>
</evidence>
<sequence length="293" mass="33356">MQKITQILSGAFMLFPTLTMAASANNEYASDWWHQSINIVGSNSTRFGPLKRADLYPEYRAWAHADWFDFYGYADLPKFFGIGNDNDIGIWDNGSPFFMEIEPRFSIDKLTGVDLSFGPFKEWYFAHNYIYDAGTNEGQRQSTWYMGIGTDIETGLPMTLSANIYAKYQGNNYNAANENEWDGYRFKVKYVIPITTIFGGKLNYVGFTNFDFGSDLKEKSGGEQQFYSRTNSSIVSTNVLSLVYPHWNFGATLRYFYHGGQFEEGSKAFNSDGDITSIDSTGWAYYLTVGYAF</sequence>
<dbReference type="EMBL" id="FLUX01000030">
    <property type="protein sequence ID" value="SBW25427.1"/>
    <property type="molecule type" value="Genomic_DNA"/>
</dbReference>
<dbReference type="InterPro" id="IPR003055">
    <property type="entry name" value="Channel_Tsx"/>
</dbReference>
<gene>
    <name evidence="8" type="ORF">BN4901_2460</name>
</gene>
<evidence type="ECO:0000256" key="4">
    <source>
        <dbReference type="ARBA" id="ARBA00022729"/>
    </source>
</evidence>
<dbReference type="PRINTS" id="PR01277">
    <property type="entry name" value="CHANNELTSX"/>
</dbReference>
<dbReference type="Gene3D" id="2.40.230.20">
    <property type="entry name" value="Nucleoside-specific channel-forming protein, Tsx-like"/>
    <property type="match status" value="1"/>
</dbReference>
<keyword evidence="5" id="KW-0472">Membrane</keyword>
<reference evidence="8 9" key="1">
    <citation type="submission" date="2016-04" db="EMBL/GenBank/DDBJ databases">
        <authorList>
            <person name="Mornico D."/>
        </authorList>
    </citation>
    <scope>NUCLEOTIDE SEQUENCE [LARGE SCALE GENOMIC DNA]</scope>
    <source>
        <strain evidence="8 9">A121</strain>
    </source>
</reference>
<dbReference type="InterPro" id="IPR036777">
    <property type="entry name" value="Channel_Tsx-like_sf"/>
</dbReference>
<dbReference type="InterPro" id="IPR018013">
    <property type="entry name" value="Channel_Tsx-like"/>
</dbReference>
<evidence type="ECO:0000256" key="7">
    <source>
        <dbReference type="SAM" id="SignalP"/>
    </source>
</evidence>
<keyword evidence="9" id="KW-1185">Reference proteome</keyword>
<dbReference type="Proteomes" id="UP000195338">
    <property type="component" value="Unassembled WGS sequence"/>
</dbReference>
<evidence type="ECO:0000256" key="1">
    <source>
        <dbReference type="ARBA" id="ARBA00004571"/>
    </source>
</evidence>
<protein>
    <recommendedName>
        <fullName evidence="3">Nucleoside-specific channel-forming protein Tsx</fullName>
    </recommendedName>
</protein>
<comment type="similarity">
    <text evidence="2">Belongs to the nucleoside-specific channel-forming outer membrane porin (Tsx) (TC 1.B.10) family.</text>
</comment>
<comment type="caution">
    <text evidence="8">The sequence shown here is derived from an EMBL/GenBank/DDBJ whole genome shotgun (WGS) entry which is preliminary data.</text>
</comment>
<organism evidence="8 9">
    <name type="scientific">Citrobacter europaeus</name>
    <dbReference type="NCBI Taxonomy" id="1914243"/>
    <lineage>
        <taxon>Bacteria</taxon>
        <taxon>Pseudomonadati</taxon>
        <taxon>Pseudomonadota</taxon>
        <taxon>Gammaproteobacteria</taxon>
        <taxon>Enterobacterales</taxon>
        <taxon>Enterobacteriaceae</taxon>
        <taxon>Citrobacter</taxon>
    </lineage>
</organism>
<dbReference type="SUPFAM" id="SSF111364">
    <property type="entry name" value="Tsx-like channel"/>
    <property type="match status" value="1"/>
</dbReference>
<evidence type="ECO:0000256" key="3">
    <source>
        <dbReference type="ARBA" id="ARBA00014794"/>
    </source>
</evidence>
<proteinExistence type="inferred from homology"/>
<evidence type="ECO:0000313" key="9">
    <source>
        <dbReference type="Proteomes" id="UP000195338"/>
    </source>
</evidence>
<evidence type="ECO:0000313" key="8">
    <source>
        <dbReference type="EMBL" id="SBW25427.1"/>
    </source>
</evidence>
<feature type="chain" id="PRO_5045699158" description="Nucleoside-specific channel-forming protein Tsx" evidence="7">
    <location>
        <begin position="22"/>
        <end position="293"/>
    </location>
</feature>
<name>A0ABY0JPQ6_9ENTR</name>
<evidence type="ECO:0000256" key="2">
    <source>
        <dbReference type="ARBA" id="ARBA00008728"/>
    </source>
</evidence>
<dbReference type="NCBIfam" id="NF011686">
    <property type="entry name" value="PRK15106.1"/>
    <property type="match status" value="1"/>
</dbReference>
<dbReference type="Pfam" id="PF03502">
    <property type="entry name" value="Channel_Tsx"/>
    <property type="match status" value="1"/>
</dbReference>
<dbReference type="RefSeq" id="WP_087051061.1">
    <property type="nucleotide sequence ID" value="NZ_FLUX01000030.1"/>
</dbReference>
<keyword evidence="4 7" id="KW-0732">Signal</keyword>
<accession>A0ABY0JPQ6</accession>
<feature type="signal peptide" evidence="7">
    <location>
        <begin position="1"/>
        <end position="21"/>
    </location>
</feature>
<comment type="subcellular location">
    <subcellularLocation>
        <location evidence="1">Cell outer membrane</location>
        <topology evidence="1">Multi-pass membrane protein</topology>
    </subcellularLocation>
</comment>
<keyword evidence="6" id="KW-0998">Cell outer membrane</keyword>
<evidence type="ECO:0000256" key="5">
    <source>
        <dbReference type="ARBA" id="ARBA00023136"/>
    </source>
</evidence>